<evidence type="ECO:0000256" key="1">
    <source>
        <dbReference type="ARBA" id="ARBA00004141"/>
    </source>
</evidence>
<name>B9T6N3_RICCO</name>
<evidence type="ECO:0000256" key="4">
    <source>
        <dbReference type="ARBA" id="ARBA00022692"/>
    </source>
</evidence>
<dbReference type="STRING" id="3988.B9T6N3"/>
<feature type="transmembrane region" description="Helical" evidence="10">
    <location>
        <begin position="108"/>
        <end position="128"/>
    </location>
</feature>
<feature type="compositionally biased region" description="Basic and acidic residues" evidence="9">
    <location>
        <begin position="472"/>
        <end position="491"/>
    </location>
</feature>
<dbReference type="GO" id="GO:0009705">
    <property type="term" value="C:plant-type vacuole membrane"/>
    <property type="evidence" value="ECO:0000318"/>
    <property type="project" value="GO_Central"/>
</dbReference>
<evidence type="ECO:0000313" key="12">
    <source>
        <dbReference type="Proteomes" id="UP000008311"/>
    </source>
</evidence>
<proteinExistence type="inferred from homology"/>
<feature type="region of interest" description="Disordered" evidence="9">
    <location>
        <begin position="466"/>
        <end position="491"/>
    </location>
</feature>
<dbReference type="InParanoid" id="B9T6N3"/>
<comment type="subcellular location">
    <subcellularLocation>
        <location evidence="1">Membrane</location>
        <topology evidence="1">Multi-pass membrane protein</topology>
    </subcellularLocation>
</comment>
<evidence type="ECO:0000256" key="9">
    <source>
        <dbReference type="SAM" id="MobiDB-lite"/>
    </source>
</evidence>
<evidence type="ECO:0000256" key="2">
    <source>
        <dbReference type="ARBA" id="ARBA00007079"/>
    </source>
</evidence>
<evidence type="ECO:0000256" key="5">
    <source>
        <dbReference type="ARBA" id="ARBA00022989"/>
    </source>
</evidence>
<keyword evidence="4 10" id="KW-0812">Transmembrane</keyword>
<feature type="transmembrane region" description="Helical" evidence="10">
    <location>
        <begin position="134"/>
        <end position="153"/>
    </location>
</feature>
<reference evidence="12" key="1">
    <citation type="journal article" date="2010" name="Nat. Biotechnol.">
        <title>Draft genome sequence of the oilseed species Ricinus communis.</title>
        <authorList>
            <person name="Chan A.P."/>
            <person name="Crabtree J."/>
            <person name="Zhao Q."/>
            <person name="Lorenzi H."/>
            <person name="Orvis J."/>
            <person name="Puiu D."/>
            <person name="Melake-Berhan A."/>
            <person name="Jones K.M."/>
            <person name="Redman J."/>
            <person name="Chen G."/>
            <person name="Cahoon E.B."/>
            <person name="Gedil M."/>
            <person name="Stanke M."/>
            <person name="Haas B.J."/>
            <person name="Wortman J.R."/>
            <person name="Fraser-Liggett C.M."/>
            <person name="Ravel J."/>
            <person name="Rabinowicz P.D."/>
        </authorList>
    </citation>
    <scope>NUCLEOTIDE SEQUENCE [LARGE SCALE GENOMIC DNA]</scope>
    <source>
        <strain evidence="12">cv. Hale</strain>
    </source>
</reference>
<evidence type="ECO:0008006" key="13">
    <source>
        <dbReference type="Google" id="ProtNLM"/>
    </source>
</evidence>
<feature type="transmembrane region" description="Helical" evidence="10">
    <location>
        <begin position="160"/>
        <end position="180"/>
    </location>
</feature>
<evidence type="ECO:0000256" key="10">
    <source>
        <dbReference type="SAM" id="Phobius"/>
    </source>
</evidence>
<feature type="transmembrane region" description="Helical" evidence="10">
    <location>
        <begin position="76"/>
        <end position="96"/>
    </location>
</feature>
<dbReference type="GO" id="GO:0034220">
    <property type="term" value="P:monoatomic ion transmembrane transport"/>
    <property type="evidence" value="ECO:0007669"/>
    <property type="project" value="UniProtKB-KW"/>
</dbReference>
<comment type="similarity">
    <text evidence="2">Belongs to the aromatic acid exporter (TC 2.A.85) family.</text>
</comment>
<gene>
    <name evidence="11" type="ORF">RCOM_0322400</name>
</gene>
<dbReference type="AlphaFoldDB" id="B9T6N3"/>
<dbReference type="Pfam" id="PF11744">
    <property type="entry name" value="ALMT"/>
    <property type="match status" value="1"/>
</dbReference>
<keyword evidence="12" id="KW-1185">Reference proteome</keyword>
<evidence type="ECO:0000256" key="8">
    <source>
        <dbReference type="ARBA" id="ARBA00023303"/>
    </source>
</evidence>
<dbReference type="eggNOG" id="KOG4711">
    <property type="taxonomic scope" value="Eukaryota"/>
</dbReference>
<dbReference type="InterPro" id="IPR020966">
    <property type="entry name" value="ALMT"/>
</dbReference>
<keyword evidence="7 10" id="KW-0472">Membrane</keyword>
<dbReference type="Proteomes" id="UP000008311">
    <property type="component" value="Unassembled WGS sequence"/>
</dbReference>
<protein>
    <recommendedName>
        <fullName evidence="13">Aluminum-activated malate transporter</fullName>
    </recommendedName>
</protein>
<feature type="transmembrane region" description="Helical" evidence="10">
    <location>
        <begin position="192"/>
        <end position="214"/>
    </location>
</feature>
<keyword evidence="6" id="KW-0406">Ion transport</keyword>
<keyword evidence="3" id="KW-0813">Transport</keyword>
<accession>B9T6N3</accession>
<sequence>MEIEPSSEEKKAGPFSRAWGWFKALLDKFKCKVVGTAKSIQKLGRDDPRRITHSLKVGLALTLVSLLYYSRTLYDSFGVAGMWAVLTVVVVFEFTVGGTLSKSLNRGFATLLAGALGVGAQHLAGLFGEKGQPIVIGFLVFILAAASTFSRFFPRIKARYDYGVLIFILTFSLVSVSGIRVDELLVLAHQRLSTIIVGGAACIVISICICPVWAGEDLHKLVASNIEKLGNYLEGFGDEYFQCSEDGGKGNKVSSNNDKSFLQGYKTVLNSKSSEDSMANLARWEPRHGRFGFRHPWKQYLKIGAISRKCAYHIEVLNGCINSNIQVPEEFKNKIQESCTKMSEESGKALKLLSSAIKTMTHPSPANTHVENSKTAINELKVALKSCSLDYEDLLVIVPAATVASTLTEIVKCVDKLSESVHELANQAHFKTVEATVSPEKLLHRGTINPVLDGESDDHVVIVIDGNPTDSPENHEKNHPPKMPTREHIQV</sequence>
<keyword evidence="8" id="KW-0407">Ion channel</keyword>
<evidence type="ECO:0000256" key="3">
    <source>
        <dbReference type="ARBA" id="ARBA00022448"/>
    </source>
</evidence>
<organism evidence="11 12">
    <name type="scientific">Ricinus communis</name>
    <name type="common">Castor bean</name>
    <dbReference type="NCBI Taxonomy" id="3988"/>
    <lineage>
        <taxon>Eukaryota</taxon>
        <taxon>Viridiplantae</taxon>
        <taxon>Streptophyta</taxon>
        <taxon>Embryophyta</taxon>
        <taxon>Tracheophyta</taxon>
        <taxon>Spermatophyta</taxon>
        <taxon>Magnoliopsida</taxon>
        <taxon>eudicotyledons</taxon>
        <taxon>Gunneridae</taxon>
        <taxon>Pentapetalae</taxon>
        <taxon>rosids</taxon>
        <taxon>fabids</taxon>
        <taxon>Malpighiales</taxon>
        <taxon>Euphorbiaceae</taxon>
        <taxon>Acalyphoideae</taxon>
        <taxon>Acalypheae</taxon>
        <taxon>Ricinus</taxon>
    </lineage>
</organism>
<dbReference type="GO" id="GO:0015743">
    <property type="term" value="P:malate transport"/>
    <property type="evidence" value="ECO:0007669"/>
    <property type="project" value="InterPro"/>
</dbReference>
<dbReference type="PANTHER" id="PTHR31086">
    <property type="entry name" value="ALUMINUM-ACTIVATED MALATE TRANSPORTER 10"/>
    <property type="match status" value="1"/>
</dbReference>
<dbReference type="EMBL" id="EQ974626">
    <property type="protein sequence ID" value="EEF28484.1"/>
    <property type="molecule type" value="Genomic_DNA"/>
</dbReference>
<evidence type="ECO:0000313" key="11">
    <source>
        <dbReference type="EMBL" id="EEF28484.1"/>
    </source>
</evidence>
<keyword evidence="5 10" id="KW-1133">Transmembrane helix</keyword>
<evidence type="ECO:0000256" key="6">
    <source>
        <dbReference type="ARBA" id="ARBA00023065"/>
    </source>
</evidence>
<evidence type="ECO:0000256" key="7">
    <source>
        <dbReference type="ARBA" id="ARBA00023136"/>
    </source>
</evidence>
<feature type="transmembrane region" description="Helical" evidence="10">
    <location>
        <begin position="51"/>
        <end position="70"/>
    </location>
</feature>